<keyword evidence="2" id="KW-0804">Transcription</keyword>
<dbReference type="InterPro" id="IPR036388">
    <property type="entry name" value="WH-like_DNA-bd_sf"/>
</dbReference>
<dbReference type="AlphaFoldDB" id="A0A430SAT9"/>
<name>A0A430SAT9_THESC</name>
<dbReference type="Pfam" id="PF01590">
    <property type="entry name" value="GAF"/>
    <property type="match status" value="1"/>
</dbReference>
<gene>
    <name evidence="6" type="ORF">CSW37_10320</name>
</gene>
<keyword evidence="3" id="KW-0802">TPR repeat</keyword>
<dbReference type="GO" id="GO:0003677">
    <property type="term" value="F:DNA binding"/>
    <property type="evidence" value="ECO:0007669"/>
    <property type="project" value="InterPro"/>
</dbReference>
<evidence type="ECO:0000256" key="2">
    <source>
        <dbReference type="ARBA" id="ARBA00023163"/>
    </source>
</evidence>
<dbReference type="InterPro" id="IPR016032">
    <property type="entry name" value="Sig_transdc_resp-reg_C-effctor"/>
</dbReference>
<dbReference type="InterPro" id="IPR051677">
    <property type="entry name" value="AfsR-DnrI-RedD_regulator"/>
</dbReference>
<organism evidence="6 7">
    <name type="scientific">Thermus scotoductus</name>
    <dbReference type="NCBI Taxonomy" id="37636"/>
    <lineage>
        <taxon>Bacteria</taxon>
        <taxon>Thermotogati</taxon>
        <taxon>Deinococcota</taxon>
        <taxon>Deinococci</taxon>
        <taxon>Thermales</taxon>
        <taxon>Thermaceae</taxon>
        <taxon>Thermus</taxon>
    </lineage>
</organism>
<evidence type="ECO:0000256" key="3">
    <source>
        <dbReference type="PROSITE-ProRule" id="PRU00339"/>
    </source>
</evidence>
<dbReference type="PROSITE" id="PS50005">
    <property type="entry name" value="TPR"/>
    <property type="match status" value="1"/>
</dbReference>
<dbReference type="GO" id="GO:0006355">
    <property type="term" value="P:regulation of DNA-templated transcription"/>
    <property type="evidence" value="ECO:0007669"/>
    <property type="project" value="InterPro"/>
</dbReference>
<dbReference type="Proteomes" id="UP000288051">
    <property type="component" value="Unassembled WGS sequence"/>
</dbReference>
<dbReference type="PANTHER" id="PTHR35807">
    <property type="entry name" value="TRANSCRIPTIONAL REGULATOR REDD-RELATED"/>
    <property type="match status" value="1"/>
</dbReference>
<reference evidence="6 7" key="1">
    <citation type="journal article" date="2019" name="Extremophiles">
        <title>Biogeography of thermophiles and predominance of Thermus scotoductus in domestic water heaters.</title>
        <authorList>
            <person name="Wilpiszeski R.L."/>
            <person name="Zhang Z."/>
            <person name="House C.H."/>
        </authorList>
    </citation>
    <scope>NUCLEOTIDE SEQUENCE [LARGE SCALE GENOMIC DNA]</scope>
    <source>
        <strain evidence="6 7">24_S24</strain>
    </source>
</reference>
<dbReference type="Gene3D" id="3.30.450.40">
    <property type="match status" value="1"/>
</dbReference>
<dbReference type="SUPFAM" id="SSF48452">
    <property type="entry name" value="TPR-like"/>
    <property type="match status" value="1"/>
</dbReference>
<accession>A0A430SAT9</accession>
<feature type="domain" description="GAF" evidence="4">
    <location>
        <begin position="117"/>
        <end position="262"/>
    </location>
</feature>
<protein>
    <recommendedName>
        <fullName evidence="8">GAF domain-containing protein</fullName>
    </recommendedName>
</protein>
<dbReference type="InterPro" id="IPR003018">
    <property type="entry name" value="GAF"/>
</dbReference>
<evidence type="ECO:0000259" key="4">
    <source>
        <dbReference type="SMART" id="SM00065"/>
    </source>
</evidence>
<dbReference type="InterPro" id="IPR019734">
    <property type="entry name" value="TPR_rpt"/>
</dbReference>
<dbReference type="RefSeq" id="WP_126209263.1">
    <property type="nucleotide sequence ID" value="NZ_PELZ01000425.1"/>
</dbReference>
<comment type="caution">
    <text evidence="6">The sequence shown here is derived from an EMBL/GenBank/DDBJ whole genome shotgun (WGS) entry which is preliminary data.</text>
</comment>
<dbReference type="InterPro" id="IPR011990">
    <property type="entry name" value="TPR-like_helical_dom_sf"/>
</dbReference>
<dbReference type="Pfam" id="PF03704">
    <property type="entry name" value="BTAD"/>
    <property type="match status" value="1"/>
</dbReference>
<evidence type="ECO:0000313" key="7">
    <source>
        <dbReference type="Proteomes" id="UP000288051"/>
    </source>
</evidence>
<evidence type="ECO:0000256" key="1">
    <source>
        <dbReference type="ARBA" id="ARBA00023015"/>
    </source>
</evidence>
<evidence type="ECO:0000259" key="5">
    <source>
        <dbReference type="SMART" id="SM01043"/>
    </source>
</evidence>
<dbReference type="Gene3D" id="1.10.10.10">
    <property type="entry name" value="Winged helix-like DNA-binding domain superfamily/Winged helix DNA-binding domain"/>
    <property type="match status" value="1"/>
</dbReference>
<dbReference type="SMART" id="SM00065">
    <property type="entry name" value="GAF"/>
    <property type="match status" value="1"/>
</dbReference>
<dbReference type="SMART" id="SM01043">
    <property type="entry name" value="BTAD"/>
    <property type="match status" value="1"/>
</dbReference>
<dbReference type="SUPFAM" id="SSF46894">
    <property type="entry name" value="C-terminal effector domain of the bipartite response regulators"/>
    <property type="match status" value="1"/>
</dbReference>
<keyword evidence="1" id="KW-0805">Transcription regulation</keyword>
<dbReference type="EMBL" id="PELZ01000425">
    <property type="protein sequence ID" value="RTH33091.1"/>
    <property type="molecule type" value="Genomic_DNA"/>
</dbReference>
<evidence type="ECO:0008006" key="8">
    <source>
        <dbReference type="Google" id="ProtNLM"/>
    </source>
</evidence>
<dbReference type="SUPFAM" id="SSF55781">
    <property type="entry name" value="GAF domain-like"/>
    <property type="match status" value="1"/>
</dbReference>
<feature type="repeat" description="TPR" evidence="3">
    <location>
        <begin position="555"/>
        <end position="588"/>
    </location>
</feature>
<feature type="domain" description="Bacterial transcriptional activator" evidence="5">
    <location>
        <begin position="498"/>
        <end position="596"/>
    </location>
</feature>
<evidence type="ECO:0000313" key="6">
    <source>
        <dbReference type="EMBL" id="RTH33091.1"/>
    </source>
</evidence>
<sequence>MKPLARLRLDPKGVATVLEADPSLDLEGNGLPCALLVQGQDPSGRPLCPRCPVQRELRRGAYRASTPLLVKGRRLRCQGYREAEGFLVELYPERAEPPDLLLELSRLTQHLLRNPEGFPQALEDFLRALRLALGMEAAELFLIDPEGHHLILTAYEGLHREAFLERPWFQLGEGYPGIVALRREPLVTHALGEDPRYLRQKVKQLGYQTYVCCPLELPHSLIGVLNLASRDPRLDHEALLDSLGRIGPLFASTLYTLLTRLGEVGLEAIAQHLLRGEASEALLTFLQKVRRLTGATGVQVVAREGRRVALGWVPPCTMKNCPAWRGEVAGLKNGLPDCPEAEGRPRICLPLWAKGEVVAVQTLFHARPPRPPTGPAAPALWLERLVLPLLFPKEEARPIPELEVYALGGFRVRYRGRELGPRDFGRRGAYQLLKLLLAHKDRALYAEDLAETLFPERPPEKARQEVYTLVYHLRKALPGIVEREGEYYRLRLPEDRFLDFERFEALMRKADLEEGLAAFKTLRQALELYKGPLFGDDPYGEWAEAERAYLQERALSGLLRLGELAEALGYLEVAKEAYARALKLEPFLEEAQRRLSFLKG</sequence>
<dbReference type="InterPro" id="IPR029016">
    <property type="entry name" value="GAF-like_dom_sf"/>
</dbReference>
<dbReference type="InterPro" id="IPR005158">
    <property type="entry name" value="BTAD"/>
</dbReference>
<dbReference type="Gene3D" id="1.25.40.10">
    <property type="entry name" value="Tetratricopeptide repeat domain"/>
    <property type="match status" value="1"/>
</dbReference>
<proteinExistence type="predicted"/>